<evidence type="ECO:0000259" key="9">
    <source>
        <dbReference type="Pfam" id="PF01571"/>
    </source>
</evidence>
<comment type="subunit">
    <text evidence="7">The glycine cleavage system is composed of four proteins: P, T, L and H.</text>
</comment>
<dbReference type="InterPro" id="IPR013977">
    <property type="entry name" value="GcvT_C"/>
</dbReference>
<dbReference type="NCBIfam" id="NF001567">
    <property type="entry name" value="PRK00389.1"/>
    <property type="match status" value="1"/>
</dbReference>
<evidence type="ECO:0000256" key="6">
    <source>
        <dbReference type="ARBA" id="ARBA00047665"/>
    </source>
</evidence>
<dbReference type="Proteomes" id="UP000469424">
    <property type="component" value="Unassembled WGS sequence"/>
</dbReference>
<dbReference type="GO" id="GO:0008483">
    <property type="term" value="F:transaminase activity"/>
    <property type="evidence" value="ECO:0007669"/>
    <property type="project" value="UniProtKB-KW"/>
</dbReference>
<dbReference type="SUPFAM" id="SSF101790">
    <property type="entry name" value="Aminomethyltransferase beta-barrel domain"/>
    <property type="match status" value="1"/>
</dbReference>
<dbReference type="GO" id="GO:0005960">
    <property type="term" value="C:glycine cleavage complex"/>
    <property type="evidence" value="ECO:0007669"/>
    <property type="project" value="InterPro"/>
</dbReference>
<dbReference type="Gene3D" id="3.30.1360.120">
    <property type="entry name" value="Probable tRNA modification gtpase trme, domain 1"/>
    <property type="match status" value="1"/>
</dbReference>
<feature type="domain" description="Aminomethyltransferase C-terminal" evidence="10">
    <location>
        <begin position="283"/>
        <end position="360"/>
    </location>
</feature>
<organism evidence="11 12">
    <name type="scientific">Mogibacterium kristiansenii</name>
    <dbReference type="NCBI Taxonomy" id="2606708"/>
    <lineage>
        <taxon>Bacteria</taxon>
        <taxon>Bacillati</taxon>
        <taxon>Bacillota</taxon>
        <taxon>Clostridia</taxon>
        <taxon>Peptostreptococcales</taxon>
        <taxon>Anaerovoracaceae</taxon>
        <taxon>Mogibacterium</taxon>
    </lineage>
</organism>
<dbReference type="Gene3D" id="4.10.1250.10">
    <property type="entry name" value="Aminomethyltransferase fragment"/>
    <property type="match status" value="1"/>
</dbReference>
<dbReference type="GO" id="GO:0032259">
    <property type="term" value="P:methylation"/>
    <property type="evidence" value="ECO:0007669"/>
    <property type="project" value="UniProtKB-KW"/>
</dbReference>
<comment type="function">
    <text evidence="7">The glycine cleavage system catalyzes the degradation of glycine.</text>
</comment>
<proteinExistence type="inferred from homology"/>
<dbReference type="InterPro" id="IPR006222">
    <property type="entry name" value="GCVT_N"/>
</dbReference>
<dbReference type="HAMAP" id="MF_00259">
    <property type="entry name" value="GcvT"/>
    <property type="match status" value="1"/>
</dbReference>
<keyword evidence="3 7" id="KW-0032">Aminotransferase</keyword>
<dbReference type="InterPro" id="IPR027266">
    <property type="entry name" value="TrmE/GcvT-like"/>
</dbReference>
<evidence type="ECO:0000256" key="5">
    <source>
        <dbReference type="ARBA" id="ARBA00031395"/>
    </source>
</evidence>
<dbReference type="EC" id="2.1.2.10" evidence="2 7"/>
<dbReference type="SUPFAM" id="SSF103025">
    <property type="entry name" value="Folate-binding domain"/>
    <property type="match status" value="1"/>
</dbReference>
<evidence type="ECO:0000256" key="1">
    <source>
        <dbReference type="ARBA" id="ARBA00008609"/>
    </source>
</evidence>
<name>A0A6N7XM41_9FIRM</name>
<dbReference type="FunFam" id="3.30.70.1400:FF:000001">
    <property type="entry name" value="Aminomethyltransferase"/>
    <property type="match status" value="1"/>
</dbReference>
<dbReference type="InterPro" id="IPR022903">
    <property type="entry name" value="GcvT_bac"/>
</dbReference>
<keyword evidence="11" id="KW-0489">Methyltransferase</keyword>
<dbReference type="Gene3D" id="3.30.70.1400">
    <property type="entry name" value="Aminomethyltransferase beta-barrel domains"/>
    <property type="match status" value="1"/>
</dbReference>
<accession>A0A6N7XM41</accession>
<evidence type="ECO:0000313" key="11">
    <source>
        <dbReference type="EMBL" id="MST71009.1"/>
    </source>
</evidence>
<sequence>MEGKKTPLYDTHVKYGGSIVDFGGFLLPVQYEAGIKKEHMAVRTECGLFDVSHMGEILVQGEKALEFLNHVLTNDYTDLKDGCARYSPMCNENGGTVDDLIVYKKADNDYFVVVNAANTEKDFQWMVDHKIDGVELSNASAEWGQLALQGPNSEKVLAKVAKPEAIPAGYYTCVFDTEMQGIPCMISRTGYTGEDGFEIYMPADRAVDAWELLMDAGQEYGILPCGLGARDTLRMEAAMPLYGHEMNDEISPKVAGLGFAVKMDKPEFIGKEAIEAATPLKQRRVGLKVTGRGILREECDVYRDGKKVGVTTSGTFLPYLKGSYAMAIVEAADREIGAACQVEVRGRMIDAEMVKLPFYKREK</sequence>
<dbReference type="InterPro" id="IPR029043">
    <property type="entry name" value="GcvT/YgfZ_C"/>
</dbReference>
<evidence type="ECO:0000256" key="3">
    <source>
        <dbReference type="ARBA" id="ARBA00022576"/>
    </source>
</evidence>
<dbReference type="PANTHER" id="PTHR43757:SF2">
    <property type="entry name" value="AMINOMETHYLTRANSFERASE, MITOCHONDRIAL"/>
    <property type="match status" value="1"/>
</dbReference>
<feature type="domain" description="GCVT N-terminal" evidence="9">
    <location>
        <begin position="8"/>
        <end position="265"/>
    </location>
</feature>
<keyword evidence="12" id="KW-1185">Reference proteome</keyword>
<feature type="binding site" evidence="8">
    <location>
        <position position="198"/>
    </location>
    <ligand>
        <name>substrate</name>
    </ligand>
</feature>
<dbReference type="Gene3D" id="2.40.30.110">
    <property type="entry name" value="Aminomethyltransferase beta-barrel domains"/>
    <property type="match status" value="1"/>
</dbReference>
<dbReference type="Pfam" id="PF01571">
    <property type="entry name" value="GCV_T"/>
    <property type="match status" value="1"/>
</dbReference>
<dbReference type="RefSeq" id="WP_277671976.1">
    <property type="nucleotide sequence ID" value="NZ_JAQXUZ010000015.1"/>
</dbReference>
<dbReference type="EMBL" id="VUNA01000012">
    <property type="protein sequence ID" value="MST71009.1"/>
    <property type="molecule type" value="Genomic_DNA"/>
</dbReference>
<dbReference type="PANTHER" id="PTHR43757">
    <property type="entry name" value="AMINOMETHYLTRANSFERASE"/>
    <property type="match status" value="1"/>
</dbReference>
<keyword evidence="4 7" id="KW-0808">Transferase</keyword>
<comment type="caution">
    <text evidence="11">The sequence shown here is derived from an EMBL/GenBank/DDBJ whole genome shotgun (WGS) entry which is preliminary data.</text>
</comment>
<dbReference type="InterPro" id="IPR006223">
    <property type="entry name" value="GcvT"/>
</dbReference>
<dbReference type="NCBIfam" id="TIGR00528">
    <property type="entry name" value="gcvT"/>
    <property type="match status" value="1"/>
</dbReference>
<dbReference type="GO" id="GO:0008168">
    <property type="term" value="F:methyltransferase activity"/>
    <property type="evidence" value="ECO:0007669"/>
    <property type="project" value="UniProtKB-KW"/>
</dbReference>
<dbReference type="GO" id="GO:0019464">
    <property type="term" value="P:glycine decarboxylation via glycine cleavage system"/>
    <property type="evidence" value="ECO:0007669"/>
    <property type="project" value="UniProtKB-UniRule"/>
</dbReference>
<dbReference type="InterPro" id="IPR028896">
    <property type="entry name" value="GcvT/YgfZ/DmdA"/>
</dbReference>
<dbReference type="AlphaFoldDB" id="A0A6N7XM41"/>
<dbReference type="PIRSF" id="PIRSF006487">
    <property type="entry name" value="GcvT"/>
    <property type="match status" value="1"/>
</dbReference>
<dbReference type="GO" id="GO:0005829">
    <property type="term" value="C:cytosol"/>
    <property type="evidence" value="ECO:0007669"/>
    <property type="project" value="TreeGrafter"/>
</dbReference>
<evidence type="ECO:0000256" key="8">
    <source>
        <dbReference type="PIRSR" id="PIRSR006487-1"/>
    </source>
</evidence>
<reference evidence="11 12" key="1">
    <citation type="submission" date="2019-08" db="EMBL/GenBank/DDBJ databases">
        <title>In-depth cultivation of the pig gut microbiome towards novel bacterial diversity and tailored functional studies.</title>
        <authorList>
            <person name="Wylensek D."/>
            <person name="Hitch T.C.A."/>
            <person name="Clavel T."/>
        </authorList>
    </citation>
    <scope>NUCLEOTIDE SEQUENCE [LARGE SCALE GENOMIC DNA]</scope>
    <source>
        <strain evidence="11 12">WCA-MUC-591-APC-4B</strain>
    </source>
</reference>
<evidence type="ECO:0000259" key="10">
    <source>
        <dbReference type="Pfam" id="PF08669"/>
    </source>
</evidence>
<evidence type="ECO:0000256" key="7">
    <source>
        <dbReference type="HAMAP-Rule" id="MF_00259"/>
    </source>
</evidence>
<protein>
    <recommendedName>
        <fullName evidence="2 7">Aminomethyltransferase</fullName>
        <ecNumber evidence="2 7">2.1.2.10</ecNumber>
    </recommendedName>
    <alternativeName>
        <fullName evidence="5 7">Glycine cleavage system T protein</fullName>
    </alternativeName>
</protein>
<evidence type="ECO:0000313" key="12">
    <source>
        <dbReference type="Proteomes" id="UP000469424"/>
    </source>
</evidence>
<evidence type="ECO:0000256" key="4">
    <source>
        <dbReference type="ARBA" id="ARBA00022679"/>
    </source>
</evidence>
<dbReference type="Pfam" id="PF08669">
    <property type="entry name" value="GCV_T_C"/>
    <property type="match status" value="1"/>
</dbReference>
<comment type="similarity">
    <text evidence="1 7">Belongs to the GcvT family.</text>
</comment>
<evidence type="ECO:0000256" key="2">
    <source>
        <dbReference type="ARBA" id="ARBA00012616"/>
    </source>
</evidence>
<comment type="catalytic activity">
    <reaction evidence="6 7">
        <text>N(6)-[(R)-S(8)-aminomethyldihydrolipoyl]-L-lysyl-[protein] + (6S)-5,6,7,8-tetrahydrofolate = N(6)-[(R)-dihydrolipoyl]-L-lysyl-[protein] + (6R)-5,10-methylene-5,6,7,8-tetrahydrofolate + NH4(+)</text>
        <dbReference type="Rhea" id="RHEA:16945"/>
        <dbReference type="Rhea" id="RHEA-COMP:10475"/>
        <dbReference type="Rhea" id="RHEA-COMP:10492"/>
        <dbReference type="ChEBI" id="CHEBI:15636"/>
        <dbReference type="ChEBI" id="CHEBI:28938"/>
        <dbReference type="ChEBI" id="CHEBI:57453"/>
        <dbReference type="ChEBI" id="CHEBI:83100"/>
        <dbReference type="ChEBI" id="CHEBI:83143"/>
        <dbReference type="EC" id="2.1.2.10"/>
    </reaction>
</comment>
<gene>
    <name evidence="7 11" type="primary">gcvT</name>
    <name evidence="11" type="ORF">FYJ65_06650</name>
</gene>
<dbReference type="GO" id="GO:0004047">
    <property type="term" value="F:aminomethyltransferase activity"/>
    <property type="evidence" value="ECO:0007669"/>
    <property type="project" value="UniProtKB-UniRule"/>
</dbReference>